<gene>
    <name evidence="1" type="ORF">K8W16_03440</name>
</gene>
<evidence type="ECO:0000313" key="1">
    <source>
        <dbReference type="EMBL" id="HJD96684.1"/>
    </source>
</evidence>
<reference evidence="1" key="1">
    <citation type="journal article" date="2021" name="PeerJ">
        <title>Extensive microbial diversity within the chicken gut microbiome revealed by metagenomics and culture.</title>
        <authorList>
            <person name="Gilroy R."/>
            <person name="Ravi A."/>
            <person name="Getino M."/>
            <person name="Pursley I."/>
            <person name="Horton D.L."/>
            <person name="Alikhan N.F."/>
            <person name="Baker D."/>
            <person name="Gharbi K."/>
            <person name="Hall N."/>
            <person name="Watson M."/>
            <person name="Adriaenssens E.M."/>
            <person name="Foster-Nyarko E."/>
            <person name="Jarju S."/>
            <person name="Secka A."/>
            <person name="Antonio M."/>
            <person name="Oren A."/>
            <person name="Chaudhuri R.R."/>
            <person name="La Ragione R."/>
            <person name="Hildebrand F."/>
            <person name="Pallen M.J."/>
        </authorList>
    </citation>
    <scope>NUCLEOTIDE SEQUENCE</scope>
    <source>
        <strain evidence="1">ChiGjej2B2-19336</strain>
    </source>
</reference>
<dbReference type="PANTHER" id="PTHR35271">
    <property type="entry name" value="ABC TRANSPORTER, SUBSTRATE-BINDING LIPOPROTEIN-RELATED"/>
    <property type="match status" value="1"/>
</dbReference>
<dbReference type="PANTHER" id="PTHR35271:SF1">
    <property type="entry name" value="ABC TRANSPORTER, SUBSTRATE-BINDING LIPOPROTEIN"/>
    <property type="match status" value="1"/>
</dbReference>
<dbReference type="Pfam" id="PF04392">
    <property type="entry name" value="ABC_sub_bind"/>
    <property type="match status" value="1"/>
</dbReference>
<name>A0A921AV57_9BACT</name>
<protein>
    <submittedName>
        <fullName evidence="1">ABC transporter substrate-binding protein</fullName>
    </submittedName>
</protein>
<dbReference type="AlphaFoldDB" id="A0A921AV57"/>
<reference evidence="1" key="2">
    <citation type="submission" date="2021-09" db="EMBL/GenBank/DDBJ databases">
        <authorList>
            <person name="Gilroy R."/>
        </authorList>
    </citation>
    <scope>NUCLEOTIDE SEQUENCE</scope>
    <source>
        <strain evidence="1">ChiGjej2B2-19336</strain>
    </source>
</reference>
<dbReference type="Gene3D" id="3.40.50.2300">
    <property type="match status" value="2"/>
</dbReference>
<dbReference type="EMBL" id="DYZA01000065">
    <property type="protein sequence ID" value="HJD96684.1"/>
    <property type="molecule type" value="Genomic_DNA"/>
</dbReference>
<evidence type="ECO:0000313" key="2">
    <source>
        <dbReference type="Proteomes" id="UP000698963"/>
    </source>
</evidence>
<dbReference type="InterPro" id="IPR007487">
    <property type="entry name" value="ABC_transpt-TYRBP-like"/>
</dbReference>
<proteinExistence type="predicted"/>
<comment type="caution">
    <text evidence="1">The sequence shown here is derived from an EMBL/GenBank/DDBJ whole genome shotgun (WGS) entry which is preliminary data.</text>
</comment>
<dbReference type="Proteomes" id="UP000698963">
    <property type="component" value="Unassembled WGS sequence"/>
</dbReference>
<sequence length="378" mass="41648">MPETFRIFRSLLFVLFFLTLAGSGHAWAGEKVWRVLYVEGGPFSNYQQTLAHTARGLEKLGLIDNGQVAIPTGTESTSAMWLWLADHAKGRVKFLRDGHYSAEWDAVARKSIREAIIERVRERKDVDMIIAMGTWSGLDMSSEDLGIPVFSMSVTDAVSAGIVASAEDSGKDNVHAQLEPGRFRRQISMFHEIFHFKKLGVPFEDTPEGRNTAAMDEIEQTAKELGIELVLRSAPLDLPDPEAAFRNLMGCVTELSQEADALYLTYTSTPMDKIPELMVPVINAGIPSFAQAGPQLVEYGVLMSLAQASFADIGQFEAEAIAAVIQGKKPREVSQIFEPELGLAINLKTAMRIGWNPPLEILAAVDEIYQQIPAANHE</sequence>
<dbReference type="RefSeq" id="WP_304121178.1">
    <property type="nucleotide sequence ID" value="NZ_DYZA01000065.1"/>
</dbReference>
<organism evidence="1 2">
    <name type="scientific">Mailhella massiliensis</name>
    <dbReference type="NCBI Taxonomy" id="1903261"/>
    <lineage>
        <taxon>Bacteria</taxon>
        <taxon>Pseudomonadati</taxon>
        <taxon>Thermodesulfobacteriota</taxon>
        <taxon>Desulfovibrionia</taxon>
        <taxon>Desulfovibrionales</taxon>
        <taxon>Desulfovibrionaceae</taxon>
        <taxon>Mailhella</taxon>
    </lineage>
</organism>
<accession>A0A921AV57</accession>